<name>A0AA45WYQ0_9CLOT</name>
<evidence type="ECO:0000259" key="4">
    <source>
        <dbReference type="PROSITE" id="PS50949"/>
    </source>
</evidence>
<keyword evidence="2" id="KW-0238">DNA-binding</keyword>
<dbReference type="PANTHER" id="PTHR43537">
    <property type="entry name" value="TRANSCRIPTIONAL REGULATOR, GNTR FAMILY"/>
    <property type="match status" value="1"/>
</dbReference>
<dbReference type="SUPFAM" id="SSF48008">
    <property type="entry name" value="GntR ligand-binding domain-like"/>
    <property type="match status" value="1"/>
</dbReference>
<sequence length="225" mass="26271">MNIELGLIDDFDLRPIRDIVYENLRNAIMEQRLKRGERLVENTIAEKMNISRTPVREALRQLESEGLVVHMPRRGTVVQGITREDALDIYNIREVLEGLVVRLACERRSEAEVENLHKYIEQMETAIHGNAYEKLMELHHEFNDEILQAAQSKRLSGMVKHLHEYLASMRTVSLESTERQEDALQEHREIVKAIEERRTEEGEAKARIHVQKAREAFLRRGTIRG</sequence>
<dbReference type="AlphaFoldDB" id="A0AA45WYQ0"/>
<evidence type="ECO:0000256" key="2">
    <source>
        <dbReference type="ARBA" id="ARBA00023125"/>
    </source>
</evidence>
<organism evidence="5 6">
    <name type="scientific">Anoxynatronum buryatiense</name>
    <dbReference type="NCBI Taxonomy" id="489973"/>
    <lineage>
        <taxon>Bacteria</taxon>
        <taxon>Bacillati</taxon>
        <taxon>Bacillota</taxon>
        <taxon>Clostridia</taxon>
        <taxon>Eubacteriales</taxon>
        <taxon>Clostridiaceae</taxon>
        <taxon>Anoxynatronum</taxon>
    </lineage>
</organism>
<protein>
    <submittedName>
        <fullName evidence="5">Transcriptional regulator, GntR family</fullName>
    </submittedName>
</protein>
<comment type="caution">
    <text evidence="5">The sequence shown here is derived from an EMBL/GenBank/DDBJ whole genome shotgun (WGS) entry which is preliminary data.</text>
</comment>
<evidence type="ECO:0000313" key="5">
    <source>
        <dbReference type="EMBL" id="SMP68480.1"/>
    </source>
</evidence>
<evidence type="ECO:0000256" key="3">
    <source>
        <dbReference type="ARBA" id="ARBA00023163"/>
    </source>
</evidence>
<dbReference type="SUPFAM" id="SSF46785">
    <property type="entry name" value="Winged helix' DNA-binding domain"/>
    <property type="match status" value="1"/>
</dbReference>
<feature type="domain" description="HTH gntR-type" evidence="4">
    <location>
        <begin position="14"/>
        <end position="81"/>
    </location>
</feature>
<dbReference type="EMBL" id="FXUF01000017">
    <property type="protein sequence ID" value="SMP68480.1"/>
    <property type="molecule type" value="Genomic_DNA"/>
</dbReference>
<accession>A0AA45WYQ0</accession>
<dbReference type="SMART" id="SM00895">
    <property type="entry name" value="FCD"/>
    <property type="match status" value="1"/>
</dbReference>
<dbReference type="InterPro" id="IPR011711">
    <property type="entry name" value="GntR_C"/>
</dbReference>
<dbReference type="Gene3D" id="1.20.120.530">
    <property type="entry name" value="GntR ligand-binding domain-like"/>
    <property type="match status" value="1"/>
</dbReference>
<dbReference type="PROSITE" id="PS50949">
    <property type="entry name" value="HTH_GNTR"/>
    <property type="match status" value="1"/>
</dbReference>
<dbReference type="InterPro" id="IPR008920">
    <property type="entry name" value="TF_FadR/GntR_C"/>
</dbReference>
<dbReference type="InterPro" id="IPR036390">
    <property type="entry name" value="WH_DNA-bd_sf"/>
</dbReference>
<dbReference type="InterPro" id="IPR036388">
    <property type="entry name" value="WH-like_DNA-bd_sf"/>
</dbReference>
<keyword evidence="6" id="KW-1185">Reference proteome</keyword>
<proteinExistence type="predicted"/>
<evidence type="ECO:0000313" key="6">
    <source>
        <dbReference type="Proteomes" id="UP001158066"/>
    </source>
</evidence>
<gene>
    <name evidence="5" type="ORF">SAMN06296020_11712</name>
</gene>
<dbReference type="RefSeq" id="WP_283410507.1">
    <property type="nucleotide sequence ID" value="NZ_FXUF01000017.1"/>
</dbReference>
<dbReference type="Gene3D" id="1.10.10.10">
    <property type="entry name" value="Winged helix-like DNA-binding domain superfamily/Winged helix DNA-binding domain"/>
    <property type="match status" value="1"/>
</dbReference>
<dbReference type="InterPro" id="IPR000524">
    <property type="entry name" value="Tscrpt_reg_HTH_GntR"/>
</dbReference>
<dbReference type="Pfam" id="PF07729">
    <property type="entry name" value="FCD"/>
    <property type="match status" value="1"/>
</dbReference>
<evidence type="ECO:0000256" key="1">
    <source>
        <dbReference type="ARBA" id="ARBA00023015"/>
    </source>
</evidence>
<dbReference type="CDD" id="cd07377">
    <property type="entry name" value="WHTH_GntR"/>
    <property type="match status" value="1"/>
</dbReference>
<dbReference type="Proteomes" id="UP001158066">
    <property type="component" value="Unassembled WGS sequence"/>
</dbReference>
<keyword evidence="3" id="KW-0804">Transcription</keyword>
<dbReference type="PRINTS" id="PR00035">
    <property type="entry name" value="HTHGNTR"/>
</dbReference>
<dbReference type="GO" id="GO:0003677">
    <property type="term" value="F:DNA binding"/>
    <property type="evidence" value="ECO:0007669"/>
    <property type="project" value="UniProtKB-KW"/>
</dbReference>
<dbReference type="PANTHER" id="PTHR43537:SF24">
    <property type="entry name" value="GLUCONATE OPERON TRANSCRIPTIONAL REPRESSOR"/>
    <property type="match status" value="1"/>
</dbReference>
<keyword evidence="1" id="KW-0805">Transcription regulation</keyword>
<reference evidence="5" key="1">
    <citation type="submission" date="2017-05" db="EMBL/GenBank/DDBJ databases">
        <authorList>
            <person name="Varghese N."/>
            <person name="Submissions S."/>
        </authorList>
    </citation>
    <scope>NUCLEOTIDE SEQUENCE</scope>
    <source>
        <strain evidence="5">Su22</strain>
    </source>
</reference>
<dbReference type="Pfam" id="PF00392">
    <property type="entry name" value="GntR"/>
    <property type="match status" value="1"/>
</dbReference>
<dbReference type="GO" id="GO:0003700">
    <property type="term" value="F:DNA-binding transcription factor activity"/>
    <property type="evidence" value="ECO:0007669"/>
    <property type="project" value="InterPro"/>
</dbReference>
<dbReference type="SMART" id="SM00345">
    <property type="entry name" value="HTH_GNTR"/>
    <property type="match status" value="1"/>
</dbReference>